<organism evidence="2 3">
    <name type="scientific">Liparis tanakae</name>
    <name type="common">Tanaka's snailfish</name>
    <dbReference type="NCBI Taxonomy" id="230148"/>
    <lineage>
        <taxon>Eukaryota</taxon>
        <taxon>Metazoa</taxon>
        <taxon>Chordata</taxon>
        <taxon>Craniata</taxon>
        <taxon>Vertebrata</taxon>
        <taxon>Euteleostomi</taxon>
        <taxon>Actinopterygii</taxon>
        <taxon>Neopterygii</taxon>
        <taxon>Teleostei</taxon>
        <taxon>Neoteleostei</taxon>
        <taxon>Acanthomorphata</taxon>
        <taxon>Eupercaria</taxon>
        <taxon>Perciformes</taxon>
        <taxon>Cottioidei</taxon>
        <taxon>Cottales</taxon>
        <taxon>Liparidae</taxon>
        <taxon>Liparis</taxon>
    </lineage>
</organism>
<dbReference type="OrthoDB" id="10533144at2759"/>
<proteinExistence type="predicted"/>
<accession>A0A4Z2E5G9</accession>
<dbReference type="AlphaFoldDB" id="A0A4Z2E5G9"/>
<reference evidence="2 3" key="1">
    <citation type="submission" date="2019-03" db="EMBL/GenBank/DDBJ databases">
        <title>First draft genome of Liparis tanakae, snailfish: a comprehensive survey of snailfish specific genes.</title>
        <authorList>
            <person name="Kim W."/>
            <person name="Song I."/>
            <person name="Jeong J.-H."/>
            <person name="Kim D."/>
            <person name="Kim S."/>
            <person name="Ryu S."/>
            <person name="Song J.Y."/>
            <person name="Lee S.K."/>
        </authorList>
    </citation>
    <scope>NUCLEOTIDE SEQUENCE [LARGE SCALE GENOMIC DNA]</scope>
    <source>
        <tissue evidence="2">Muscle</tissue>
    </source>
</reference>
<evidence type="ECO:0000313" key="2">
    <source>
        <dbReference type="EMBL" id="TNN24015.1"/>
    </source>
</evidence>
<protein>
    <submittedName>
        <fullName evidence="2">Uncharacterized protein</fullName>
    </submittedName>
</protein>
<keyword evidence="3" id="KW-1185">Reference proteome</keyword>
<name>A0A4Z2E5G9_9TELE</name>
<evidence type="ECO:0000256" key="1">
    <source>
        <dbReference type="SAM" id="MobiDB-lite"/>
    </source>
</evidence>
<dbReference type="Proteomes" id="UP000314294">
    <property type="component" value="Unassembled WGS sequence"/>
</dbReference>
<gene>
    <name evidence="2" type="ORF">EYF80_065862</name>
</gene>
<feature type="compositionally biased region" description="Basic and acidic residues" evidence="1">
    <location>
        <begin position="66"/>
        <end position="86"/>
    </location>
</feature>
<sequence>MREAGVPASAGRGRWSLRVAGWAGRGLDVGCRSSGGQREADLSPPPGAQPAAYRPAASQHRSTGAPEHRSTGAPEHRSTGAPEHRSTGAPEPLPDFRPTWMI</sequence>
<dbReference type="EMBL" id="SRLO01016672">
    <property type="protein sequence ID" value="TNN24015.1"/>
    <property type="molecule type" value="Genomic_DNA"/>
</dbReference>
<comment type="caution">
    <text evidence="2">The sequence shown here is derived from an EMBL/GenBank/DDBJ whole genome shotgun (WGS) entry which is preliminary data.</text>
</comment>
<feature type="region of interest" description="Disordered" evidence="1">
    <location>
        <begin position="26"/>
        <end position="102"/>
    </location>
</feature>
<evidence type="ECO:0000313" key="3">
    <source>
        <dbReference type="Proteomes" id="UP000314294"/>
    </source>
</evidence>